<comment type="caution">
    <text evidence="2">The sequence shown here is derived from an EMBL/GenBank/DDBJ whole genome shotgun (WGS) entry which is preliminary data.</text>
</comment>
<dbReference type="InterPro" id="IPR029058">
    <property type="entry name" value="AB_hydrolase_fold"/>
</dbReference>
<sequence>MKKFWKWSIGIVILLIVVWVTYIAIYRNTSIANNSKHAKYIDSATPTLFLHGYGGTVNSEKFLVKEAENQGVTQDVITAHVNEAGEVKLKGHLD</sequence>
<reference evidence="2 3" key="1">
    <citation type="journal article" date="2018" name="Vet. Microbiol.">
        <title>Clonal diversity and geographic distribution of methicillin-resistant Staphylococcus pseudintermedius from Australian animals: Discovery of novel sequence types.</title>
        <authorList>
            <person name="Worthing K.A."/>
            <person name="Abraham S."/>
            <person name="Coombs G.W."/>
            <person name="Pang S."/>
            <person name="Saputra S."/>
            <person name="Jordan D."/>
            <person name="Trott D.J."/>
            <person name="Norris J.M."/>
        </authorList>
    </citation>
    <scope>NUCLEOTIDE SEQUENCE [LARGE SCALE GENOMIC DNA]</scope>
    <source>
        <strain evidence="2 3">ST71 3</strain>
    </source>
</reference>
<dbReference type="InterPro" id="IPR010315">
    <property type="entry name" value="DUF915_hydro-like"/>
</dbReference>
<evidence type="ECO:0000313" key="3">
    <source>
        <dbReference type="Proteomes" id="UP000246351"/>
    </source>
</evidence>
<gene>
    <name evidence="2" type="ORF">DD924_16620</name>
</gene>
<dbReference type="GO" id="GO:0016787">
    <property type="term" value="F:hydrolase activity"/>
    <property type="evidence" value="ECO:0007669"/>
    <property type="project" value="UniProtKB-KW"/>
</dbReference>
<dbReference type="AlphaFoldDB" id="A0A317Z5X6"/>
<keyword evidence="2" id="KW-0378">Hydrolase</keyword>
<keyword evidence="1" id="KW-1133">Transmembrane helix</keyword>
<proteinExistence type="predicted"/>
<feature type="non-terminal residue" evidence="2">
    <location>
        <position position="94"/>
    </location>
</feature>
<organism evidence="2 3">
    <name type="scientific">Staphylococcus pseudintermedius</name>
    <dbReference type="NCBI Taxonomy" id="283734"/>
    <lineage>
        <taxon>Bacteria</taxon>
        <taxon>Bacillati</taxon>
        <taxon>Bacillota</taxon>
        <taxon>Bacilli</taxon>
        <taxon>Bacillales</taxon>
        <taxon>Staphylococcaceae</taxon>
        <taxon>Staphylococcus</taxon>
        <taxon>Staphylococcus intermedius group</taxon>
    </lineage>
</organism>
<dbReference type="Pfam" id="PF06028">
    <property type="entry name" value="DUF915"/>
    <property type="match status" value="1"/>
</dbReference>
<evidence type="ECO:0000313" key="2">
    <source>
        <dbReference type="EMBL" id="PWZ94839.1"/>
    </source>
</evidence>
<keyword evidence="1" id="KW-0812">Transmembrane</keyword>
<keyword evidence="1" id="KW-0472">Membrane</keyword>
<feature type="transmembrane region" description="Helical" evidence="1">
    <location>
        <begin position="7"/>
        <end position="26"/>
    </location>
</feature>
<protein>
    <submittedName>
        <fullName evidence="2">Alpha/beta hydrolase</fullName>
    </submittedName>
</protein>
<name>A0A317Z5X6_STAPS</name>
<dbReference type="Gene3D" id="3.40.50.1820">
    <property type="entry name" value="alpha/beta hydrolase"/>
    <property type="match status" value="1"/>
</dbReference>
<evidence type="ECO:0000256" key="1">
    <source>
        <dbReference type="SAM" id="Phobius"/>
    </source>
</evidence>
<accession>A0A317Z5X6</accession>
<dbReference type="Proteomes" id="UP000246351">
    <property type="component" value="Unassembled WGS sequence"/>
</dbReference>
<dbReference type="EMBL" id="QEIV01001892">
    <property type="protein sequence ID" value="PWZ94839.1"/>
    <property type="molecule type" value="Genomic_DNA"/>
</dbReference>